<protein>
    <submittedName>
        <fullName evidence="1">PLC-like phosphodiesterase</fullName>
    </submittedName>
</protein>
<evidence type="ECO:0000313" key="1">
    <source>
        <dbReference type="EMBL" id="KAI6089984.1"/>
    </source>
</evidence>
<dbReference type="Proteomes" id="UP001497680">
    <property type="component" value="Unassembled WGS sequence"/>
</dbReference>
<gene>
    <name evidence="1" type="ORF">F4821DRAFT_230368</name>
</gene>
<keyword evidence="2" id="KW-1185">Reference proteome</keyword>
<proteinExistence type="predicted"/>
<comment type="caution">
    <text evidence="1">The sequence shown here is derived from an EMBL/GenBank/DDBJ whole genome shotgun (WGS) entry which is preliminary data.</text>
</comment>
<accession>A0ACC0DBJ0</accession>
<name>A0ACC0DBJ0_9PEZI</name>
<dbReference type="EMBL" id="MU394293">
    <property type="protein sequence ID" value="KAI6089984.1"/>
    <property type="molecule type" value="Genomic_DNA"/>
</dbReference>
<evidence type="ECO:0000313" key="2">
    <source>
        <dbReference type="Proteomes" id="UP001497680"/>
    </source>
</evidence>
<organism evidence="1 2">
    <name type="scientific">Hypoxylon rubiginosum</name>
    <dbReference type="NCBI Taxonomy" id="110542"/>
    <lineage>
        <taxon>Eukaryota</taxon>
        <taxon>Fungi</taxon>
        <taxon>Dikarya</taxon>
        <taxon>Ascomycota</taxon>
        <taxon>Pezizomycotina</taxon>
        <taxon>Sordariomycetes</taxon>
        <taxon>Xylariomycetidae</taxon>
        <taxon>Xylariales</taxon>
        <taxon>Hypoxylaceae</taxon>
        <taxon>Hypoxylon</taxon>
    </lineage>
</organism>
<sequence>MNSLPPAAPWARRKDAKPKPRPQAISHRGYKAAFPENTMVAFRGAVEVGADAIETDLHLSRDGVVVLSHDATLKRCFGVPRKVAECDWNYLSTLRTLREPKEPIPRLVDLLEYLNEPGQEHIWLFLDIKTDDDPTQMLTCLAAAIASVKSTTQPWEQRIILGSWDANWLATCLRSLPGFPVALTAYSPEYATELLSFPNLAFNLFNITFSTPSGSRFLRAVRQRRSLVFSWTDNEDEYMARSLRNEVDGVITDDPKRFLELCARWEEEEVRERAGKTTARTVVFWVVINIMAWVAEIVLRLRQGSPRARVEKALGRIGM</sequence>
<reference evidence="1 2" key="1">
    <citation type="journal article" date="2022" name="New Phytol.">
        <title>Ecological generalism drives hyperdiversity of secondary metabolite gene clusters in xylarialean endophytes.</title>
        <authorList>
            <person name="Franco M.E.E."/>
            <person name="Wisecaver J.H."/>
            <person name="Arnold A.E."/>
            <person name="Ju Y.M."/>
            <person name="Slot J.C."/>
            <person name="Ahrendt S."/>
            <person name="Moore L.P."/>
            <person name="Eastman K.E."/>
            <person name="Scott K."/>
            <person name="Konkel Z."/>
            <person name="Mondo S.J."/>
            <person name="Kuo A."/>
            <person name="Hayes R.D."/>
            <person name="Haridas S."/>
            <person name="Andreopoulos B."/>
            <person name="Riley R."/>
            <person name="LaButti K."/>
            <person name="Pangilinan J."/>
            <person name="Lipzen A."/>
            <person name="Amirebrahimi M."/>
            <person name="Yan J."/>
            <person name="Adam C."/>
            <person name="Keymanesh K."/>
            <person name="Ng V."/>
            <person name="Louie K."/>
            <person name="Northen T."/>
            <person name="Drula E."/>
            <person name="Henrissat B."/>
            <person name="Hsieh H.M."/>
            <person name="Youens-Clark K."/>
            <person name="Lutzoni F."/>
            <person name="Miadlikowska J."/>
            <person name="Eastwood D.C."/>
            <person name="Hamelin R.C."/>
            <person name="Grigoriev I.V."/>
            <person name="U'Ren J.M."/>
        </authorList>
    </citation>
    <scope>NUCLEOTIDE SEQUENCE [LARGE SCALE GENOMIC DNA]</scope>
    <source>
        <strain evidence="1 2">ER1909</strain>
    </source>
</reference>